<reference evidence="2 3" key="2">
    <citation type="submission" date="2024-10" db="EMBL/GenBank/DDBJ databases">
        <authorList>
            <person name="Ryan C."/>
        </authorList>
    </citation>
    <scope>NUCLEOTIDE SEQUENCE [LARGE SCALE GENOMIC DNA]</scope>
</reference>
<gene>
    <name evidence="2" type="ORF">URODEC1_LOCUS62840</name>
</gene>
<dbReference type="EMBL" id="OZ075135">
    <property type="protein sequence ID" value="CAL4996317.1"/>
    <property type="molecule type" value="Genomic_DNA"/>
</dbReference>
<dbReference type="Gene3D" id="3.80.10.10">
    <property type="entry name" value="Ribonuclease Inhibitor"/>
    <property type="match status" value="1"/>
</dbReference>
<name>A0ABC9B9U9_9POAL</name>
<organism evidence="2 3">
    <name type="scientific">Urochloa decumbens</name>
    <dbReference type="NCBI Taxonomy" id="240449"/>
    <lineage>
        <taxon>Eukaryota</taxon>
        <taxon>Viridiplantae</taxon>
        <taxon>Streptophyta</taxon>
        <taxon>Embryophyta</taxon>
        <taxon>Tracheophyta</taxon>
        <taxon>Spermatophyta</taxon>
        <taxon>Magnoliopsida</taxon>
        <taxon>Liliopsida</taxon>
        <taxon>Poales</taxon>
        <taxon>Poaceae</taxon>
        <taxon>PACMAD clade</taxon>
        <taxon>Panicoideae</taxon>
        <taxon>Panicodae</taxon>
        <taxon>Paniceae</taxon>
        <taxon>Melinidinae</taxon>
        <taxon>Urochloa</taxon>
    </lineage>
</organism>
<dbReference type="Pfam" id="PF23622">
    <property type="entry name" value="LRR_At1g61320_AtMIF1"/>
    <property type="match status" value="1"/>
</dbReference>
<dbReference type="InterPro" id="IPR032675">
    <property type="entry name" value="LRR_dom_sf"/>
</dbReference>
<keyword evidence="3" id="KW-1185">Reference proteome</keyword>
<dbReference type="InterPro" id="IPR053772">
    <property type="entry name" value="At1g61320/At1g61330-like"/>
</dbReference>
<dbReference type="Proteomes" id="UP001497457">
    <property type="component" value="Chromosome 25rd"/>
</dbReference>
<proteinExistence type="predicted"/>
<dbReference type="InterPro" id="IPR055357">
    <property type="entry name" value="LRR_At1g61320_AtMIF1"/>
</dbReference>
<accession>A0ABC9B9U9</accession>
<reference evidence="3" key="1">
    <citation type="submission" date="2024-06" db="EMBL/GenBank/DDBJ databases">
        <authorList>
            <person name="Ryan C."/>
        </authorList>
    </citation>
    <scope>NUCLEOTIDE SEQUENCE [LARGE SCALE GENOMIC DNA]</scope>
</reference>
<evidence type="ECO:0000313" key="2">
    <source>
        <dbReference type="EMBL" id="CAL4996317.1"/>
    </source>
</evidence>
<sequence>MRNHSGIGVKILKLQSRYTSSRNLNRWLRVAVKPGIEELNLRLSRKEYKFPCSLLSDGVRNSIRYLELCLCTFSPTAEIGPLRSLTSLHLFDVRITGDELECLLSSSLALEKLELIHCDQIICVKIPHELQRFSCLRISTCRRLKLIESKAPNLSTLEVYGKPKLLLGEALQMKNLSVYHSIFLCYASELPSIMPNLYTLDLCCGYEVVTTPILPTKFLCLKHLTICLTPGSFPWSHVYFYLVSFLDASPSLETLSLDVPTKPMEDELVSGHSLDLRQMAEGQHRHLKNVKITGFSSVKSLVELTCYILKNAVSLECLTLDTHYGYTMRCSDAGRESKHCIPVGNSLRVKRKALVAIRKLIEEKVPAGVKLIVVEPCLRCQ</sequence>
<feature type="domain" description="At1g61320/AtMIF1 LRR" evidence="1">
    <location>
        <begin position="1"/>
        <end position="377"/>
    </location>
</feature>
<evidence type="ECO:0000313" key="3">
    <source>
        <dbReference type="Proteomes" id="UP001497457"/>
    </source>
</evidence>
<protein>
    <recommendedName>
        <fullName evidence="1">At1g61320/AtMIF1 LRR domain-containing protein</fullName>
    </recommendedName>
</protein>
<dbReference type="PANTHER" id="PTHR34145">
    <property type="entry name" value="OS02G0105600 PROTEIN"/>
    <property type="match status" value="1"/>
</dbReference>
<dbReference type="PANTHER" id="PTHR34145:SF49">
    <property type="entry name" value="FBD DOMAIN-CONTAINING PROTEIN"/>
    <property type="match status" value="1"/>
</dbReference>
<dbReference type="AlphaFoldDB" id="A0ABC9B9U9"/>
<evidence type="ECO:0000259" key="1">
    <source>
        <dbReference type="Pfam" id="PF23622"/>
    </source>
</evidence>
<dbReference type="SUPFAM" id="SSF52058">
    <property type="entry name" value="L domain-like"/>
    <property type="match status" value="1"/>
</dbReference>